<name>A0A368Y2Y7_9BURK</name>
<proteinExistence type="predicted"/>
<dbReference type="SMART" id="SM00418">
    <property type="entry name" value="HTH_ARSR"/>
    <property type="match status" value="1"/>
</dbReference>
<keyword evidence="6" id="KW-1185">Reference proteome</keyword>
<evidence type="ECO:0000256" key="3">
    <source>
        <dbReference type="ARBA" id="ARBA00023163"/>
    </source>
</evidence>
<keyword evidence="2" id="KW-0238">DNA-binding</keyword>
<dbReference type="Proteomes" id="UP000252884">
    <property type="component" value="Unassembled WGS sequence"/>
</dbReference>
<accession>A0A368Y2Y7</accession>
<dbReference type="PRINTS" id="PR00778">
    <property type="entry name" value="HTHARSR"/>
</dbReference>
<keyword evidence="1" id="KW-0805">Transcription regulation</keyword>
<dbReference type="EMBL" id="QPJK01000002">
    <property type="protein sequence ID" value="RCW74552.1"/>
    <property type="molecule type" value="Genomic_DNA"/>
</dbReference>
<evidence type="ECO:0000256" key="2">
    <source>
        <dbReference type="ARBA" id="ARBA00023125"/>
    </source>
</evidence>
<evidence type="ECO:0000259" key="4">
    <source>
        <dbReference type="PROSITE" id="PS50987"/>
    </source>
</evidence>
<dbReference type="CDD" id="cd00090">
    <property type="entry name" value="HTH_ARSR"/>
    <property type="match status" value="1"/>
</dbReference>
<dbReference type="GO" id="GO:0003677">
    <property type="term" value="F:DNA binding"/>
    <property type="evidence" value="ECO:0007669"/>
    <property type="project" value="UniProtKB-KW"/>
</dbReference>
<reference evidence="5 6" key="1">
    <citation type="submission" date="2018-07" db="EMBL/GenBank/DDBJ databases">
        <title>Genomic Encyclopedia of Type Strains, Phase IV (KMG-IV): sequencing the most valuable type-strain genomes for metagenomic binning, comparative biology and taxonomic classification.</title>
        <authorList>
            <person name="Goeker M."/>
        </authorList>
    </citation>
    <scope>NUCLEOTIDE SEQUENCE [LARGE SCALE GENOMIC DNA]</scope>
    <source>
        <strain evidence="5 6">DSM 21634</strain>
    </source>
</reference>
<dbReference type="NCBIfam" id="NF033788">
    <property type="entry name" value="HTH_metalloreg"/>
    <property type="match status" value="1"/>
</dbReference>
<evidence type="ECO:0000313" key="5">
    <source>
        <dbReference type="EMBL" id="RCW74552.1"/>
    </source>
</evidence>
<sequence length="119" mass="12668">MRRAPTTSETPAAQGDAGAGDMASARVFERAAELFALLGTPLRLRILQRLCRSEMNVGELRAALGSARSSVSQHLATLHRCGVLTRQRKGAQVFYAVHPVHGGLLCEAVRRMVDGGAGT</sequence>
<keyword evidence="3" id="KW-0804">Transcription</keyword>
<dbReference type="Pfam" id="PF01022">
    <property type="entry name" value="HTH_5"/>
    <property type="match status" value="1"/>
</dbReference>
<feature type="domain" description="HTH arsR-type" evidence="4">
    <location>
        <begin position="23"/>
        <end position="117"/>
    </location>
</feature>
<dbReference type="AlphaFoldDB" id="A0A368Y2Y7"/>
<dbReference type="OrthoDB" id="9791888at2"/>
<dbReference type="RefSeq" id="WP_114467637.1">
    <property type="nucleotide sequence ID" value="NZ_QPJK01000002.1"/>
</dbReference>
<dbReference type="PROSITE" id="PS50987">
    <property type="entry name" value="HTH_ARSR_2"/>
    <property type="match status" value="1"/>
</dbReference>
<dbReference type="PANTHER" id="PTHR43132">
    <property type="entry name" value="ARSENICAL RESISTANCE OPERON REPRESSOR ARSR-RELATED"/>
    <property type="match status" value="1"/>
</dbReference>
<dbReference type="SUPFAM" id="SSF46785">
    <property type="entry name" value="Winged helix' DNA-binding domain"/>
    <property type="match status" value="1"/>
</dbReference>
<comment type="caution">
    <text evidence="5">The sequence shown here is derived from an EMBL/GenBank/DDBJ whole genome shotgun (WGS) entry which is preliminary data.</text>
</comment>
<evidence type="ECO:0000256" key="1">
    <source>
        <dbReference type="ARBA" id="ARBA00023015"/>
    </source>
</evidence>
<dbReference type="InterPro" id="IPR011991">
    <property type="entry name" value="ArsR-like_HTH"/>
</dbReference>
<gene>
    <name evidence="5" type="ORF">DES41_102875</name>
</gene>
<dbReference type="InterPro" id="IPR036388">
    <property type="entry name" value="WH-like_DNA-bd_sf"/>
</dbReference>
<dbReference type="InterPro" id="IPR001845">
    <property type="entry name" value="HTH_ArsR_DNA-bd_dom"/>
</dbReference>
<organism evidence="5 6">
    <name type="scientific">Pseudorhodoferax soli</name>
    <dbReference type="NCBI Taxonomy" id="545864"/>
    <lineage>
        <taxon>Bacteria</taxon>
        <taxon>Pseudomonadati</taxon>
        <taxon>Pseudomonadota</taxon>
        <taxon>Betaproteobacteria</taxon>
        <taxon>Burkholderiales</taxon>
        <taxon>Comamonadaceae</taxon>
    </lineage>
</organism>
<dbReference type="InterPro" id="IPR051011">
    <property type="entry name" value="Metal_resp_trans_reg"/>
</dbReference>
<protein>
    <submittedName>
        <fullName evidence="5">ArsR family transcriptional regulator</fullName>
    </submittedName>
</protein>
<dbReference type="InterPro" id="IPR036390">
    <property type="entry name" value="WH_DNA-bd_sf"/>
</dbReference>
<dbReference type="GO" id="GO:0003700">
    <property type="term" value="F:DNA-binding transcription factor activity"/>
    <property type="evidence" value="ECO:0007669"/>
    <property type="project" value="InterPro"/>
</dbReference>
<evidence type="ECO:0000313" key="6">
    <source>
        <dbReference type="Proteomes" id="UP000252884"/>
    </source>
</evidence>
<dbReference type="PANTHER" id="PTHR43132:SF2">
    <property type="entry name" value="ARSENICAL RESISTANCE OPERON REPRESSOR ARSR-RELATED"/>
    <property type="match status" value="1"/>
</dbReference>
<dbReference type="Gene3D" id="1.10.10.10">
    <property type="entry name" value="Winged helix-like DNA-binding domain superfamily/Winged helix DNA-binding domain"/>
    <property type="match status" value="1"/>
</dbReference>